<feature type="region of interest" description="Disordered" evidence="1">
    <location>
        <begin position="74"/>
        <end position="98"/>
    </location>
</feature>
<dbReference type="RefSeq" id="WP_258121799.1">
    <property type="nucleotide sequence ID" value="NZ_CP062229.1"/>
</dbReference>
<dbReference type="InterPro" id="IPR044925">
    <property type="entry name" value="His-Me_finger_sf"/>
</dbReference>
<organism evidence="3 4">
    <name type="scientific">Mesorhizobium onobrychidis</name>
    <dbReference type="NCBI Taxonomy" id="2775404"/>
    <lineage>
        <taxon>Bacteria</taxon>
        <taxon>Pseudomonadati</taxon>
        <taxon>Pseudomonadota</taxon>
        <taxon>Alphaproteobacteria</taxon>
        <taxon>Hyphomicrobiales</taxon>
        <taxon>Phyllobacteriaceae</taxon>
        <taxon>Mesorhizobium</taxon>
    </lineage>
</organism>
<dbReference type="Pfam" id="PF01844">
    <property type="entry name" value="HNH"/>
    <property type="match status" value="1"/>
</dbReference>
<keyword evidence="4" id="KW-1185">Reference proteome</keyword>
<dbReference type="Gene3D" id="1.10.30.50">
    <property type="match status" value="1"/>
</dbReference>
<dbReference type="EMBL" id="CP062229">
    <property type="protein sequence ID" value="UVC16915.1"/>
    <property type="molecule type" value="Genomic_DNA"/>
</dbReference>
<reference evidence="3" key="1">
    <citation type="submission" date="2020-09" db="EMBL/GenBank/DDBJ databases">
        <title>Rhizobia associated with sainfoin plants.</title>
        <authorList>
            <person name="Asharfi S."/>
            <person name="Kuzmanovic N."/>
            <person name="Bunk B."/>
            <person name="Sproeer C."/>
            <person name="Becker M."/>
            <person name="Thuenen T."/>
        </authorList>
    </citation>
    <scope>NUCLEOTIDE SEQUENCE</scope>
    <source>
        <strain evidence="3">OM4</strain>
    </source>
</reference>
<gene>
    <name evidence="3" type="ORF">IHQ72_07145</name>
</gene>
<dbReference type="InterPro" id="IPR002711">
    <property type="entry name" value="HNH"/>
</dbReference>
<keyword evidence="3" id="KW-0378">Hydrolase</keyword>
<feature type="compositionally biased region" description="Basic and acidic residues" evidence="1">
    <location>
        <begin position="82"/>
        <end position="92"/>
    </location>
</feature>
<proteinExistence type="predicted"/>
<evidence type="ECO:0000313" key="3">
    <source>
        <dbReference type="EMBL" id="UVC16915.1"/>
    </source>
</evidence>
<feature type="domain" description="HNH nuclease" evidence="2">
    <location>
        <begin position="11"/>
        <end position="67"/>
    </location>
</feature>
<dbReference type="SUPFAM" id="SSF54060">
    <property type="entry name" value="His-Me finger endonucleases"/>
    <property type="match status" value="1"/>
</dbReference>
<dbReference type="GO" id="GO:0004519">
    <property type="term" value="F:endonuclease activity"/>
    <property type="evidence" value="ECO:0007669"/>
    <property type="project" value="UniProtKB-KW"/>
</dbReference>
<evidence type="ECO:0000259" key="2">
    <source>
        <dbReference type="SMART" id="SM00507"/>
    </source>
</evidence>
<keyword evidence="3" id="KW-0255">Endonuclease</keyword>
<sequence length="98" mass="11085">MKKKLKFNSAKVRSELVEIQRGKCYYCKEPFTETGPKQATLEHKKPKMDGGTNERSNLAAACLECNQRLGRQMNAAKQRKAMGAERSKRPESECATAY</sequence>
<keyword evidence="3" id="KW-0540">Nuclease</keyword>
<name>A0ABY5R0A6_9HYPH</name>
<dbReference type="CDD" id="cd00085">
    <property type="entry name" value="HNHc"/>
    <property type="match status" value="1"/>
</dbReference>
<protein>
    <submittedName>
        <fullName evidence="3">HNH endonuclease</fullName>
    </submittedName>
</protein>
<accession>A0ABY5R0A6</accession>
<dbReference type="InterPro" id="IPR003615">
    <property type="entry name" value="HNH_nuc"/>
</dbReference>
<evidence type="ECO:0000313" key="4">
    <source>
        <dbReference type="Proteomes" id="UP001058098"/>
    </source>
</evidence>
<evidence type="ECO:0000256" key="1">
    <source>
        <dbReference type="SAM" id="MobiDB-lite"/>
    </source>
</evidence>
<dbReference type="SMART" id="SM00507">
    <property type="entry name" value="HNHc"/>
    <property type="match status" value="1"/>
</dbReference>
<dbReference type="Proteomes" id="UP001058098">
    <property type="component" value="Chromosome"/>
</dbReference>